<dbReference type="EMBL" id="CP072168">
    <property type="protein sequence ID" value="QYA08811.1"/>
    <property type="molecule type" value="Genomic_DNA"/>
</dbReference>
<dbReference type="PROSITE" id="PS50113">
    <property type="entry name" value="PAC"/>
    <property type="match status" value="2"/>
</dbReference>
<keyword evidence="15" id="KW-0843">Virulence</keyword>
<keyword evidence="12" id="KW-0418">Kinase</keyword>
<dbReference type="Gene3D" id="3.30.450.20">
    <property type="entry name" value="PAS domain"/>
    <property type="match status" value="2"/>
</dbReference>
<dbReference type="STRING" id="1367849.GCA_000518585_04002"/>
<gene>
    <name evidence="19" type="ORF">CFBP5473_14700</name>
    <name evidence="20" type="ORF">J5285_15445</name>
</gene>
<dbReference type="EMBL" id="CP039692">
    <property type="protein sequence ID" value="QCI99275.1"/>
    <property type="molecule type" value="Genomic_DNA"/>
</dbReference>
<keyword evidence="9" id="KW-0808">Transferase</keyword>
<keyword evidence="7" id="KW-0285">Flavoprotein</keyword>
<dbReference type="GO" id="GO:0005524">
    <property type="term" value="F:ATP binding"/>
    <property type="evidence" value="ECO:0007669"/>
    <property type="project" value="UniProtKB-KW"/>
</dbReference>
<dbReference type="PANTHER" id="PTHR41523:SF7">
    <property type="entry name" value="HISTIDINE KINASE"/>
    <property type="match status" value="1"/>
</dbReference>
<protein>
    <recommendedName>
        <fullName evidence="3">Blue-light-activated histidine kinase</fullName>
        <ecNumber evidence="2">2.7.13.3</ecNumber>
    </recommendedName>
</protein>
<evidence type="ECO:0000256" key="9">
    <source>
        <dbReference type="ARBA" id="ARBA00022679"/>
    </source>
</evidence>
<evidence type="ECO:0000313" key="19">
    <source>
        <dbReference type="EMBL" id="QCI99275.1"/>
    </source>
</evidence>
<dbReference type="PROSITE" id="PS50112">
    <property type="entry name" value="PAS"/>
    <property type="match status" value="1"/>
</dbReference>
<evidence type="ECO:0000256" key="5">
    <source>
        <dbReference type="ARBA" id="ARBA00022553"/>
    </source>
</evidence>
<dbReference type="Proteomes" id="UP000298545">
    <property type="component" value="Chromosome linear"/>
</dbReference>
<keyword evidence="6" id="KW-0716">Sensory transduction</keyword>
<keyword evidence="22" id="KW-1185">Reference proteome</keyword>
<keyword evidence="14" id="KW-0157">Chromophore</keyword>
<evidence type="ECO:0000256" key="16">
    <source>
        <dbReference type="ARBA" id="ARBA00023170"/>
    </source>
</evidence>
<dbReference type="Gene3D" id="2.10.70.100">
    <property type="match status" value="1"/>
</dbReference>
<reference evidence="20 22" key="2">
    <citation type="submission" date="2021-03" db="EMBL/GenBank/DDBJ databases">
        <title>Rapid diversification of plasmids in a genus of pathogenic and nitrogen fixing bacteria.</title>
        <authorList>
            <person name="Weisberg A.J."/>
            <person name="Miller M."/>
            <person name="Ream W."/>
            <person name="Grunwald N.J."/>
            <person name="Chang J.H."/>
        </authorList>
    </citation>
    <scope>NUCLEOTIDE SEQUENCE [LARGE SCALE GENOMIC DNA]</scope>
    <source>
        <strain evidence="20 22">AF3.44</strain>
    </source>
</reference>
<evidence type="ECO:0000313" key="20">
    <source>
        <dbReference type="EMBL" id="QYA08811.1"/>
    </source>
</evidence>
<dbReference type="InterPro" id="IPR013655">
    <property type="entry name" value="PAS_fold_3"/>
</dbReference>
<dbReference type="KEGG" id="alf:CFBP5473_14700"/>
<evidence type="ECO:0000256" key="14">
    <source>
        <dbReference type="ARBA" id="ARBA00022991"/>
    </source>
</evidence>
<keyword evidence="16" id="KW-0675">Receptor</keyword>
<accession>A0A4D7DPY8</accession>
<dbReference type="SMART" id="SM00911">
    <property type="entry name" value="HWE_HK"/>
    <property type="match status" value="1"/>
</dbReference>
<feature type="domain" description="PAC" evidence="18">
    <location>
        <begin position="93"/>
        <end position="146"/>
    </location>
</feature>
<evidence type="ECO:0000256" key="15">
    <source>
        <dbReference type="ARBA" id="ARBA00023026"/>
    </source>
</evidence>
<keyword evidence="13" id="KW-0067">ATP-binding</keyword>
<dbReference type="GO" id="GO:0009881">
    <property type="term" value="F:photoreceptor activity"/>
    <property type="evidence" value="ECO:0007669"/>
    <property type="project" value="UniProtKB-KW"/>
</dbReference>
<evidence type="ECO:0000259" key="18">
    <source>
        <dbReference type="PROSITE" id="PS50113"/>
    </source>
</evidence>
<dbReference type="Pfam" id="PF08447">
    <property type="entry name" value="PAS_3"/>
    <property type="match status" value="1"/>
</dbReference>
<dbReference type="AlphaFoldDB" id="A0A4D7DPY8"/>
<dbReference type="SMART" id="SM00091">
    <property type="entry name" value="PAS"/>
    <property type="match status" value="2"/>
</dbReference>
<comment type="catalytic activity">
    <reaction evidence="1">
        <text>ATP + protein L-histidine = ADP + protein N-phospho-L-histidine.</text>
        <dbReference type="EC" id="2.7.13.3"/>
    </reaction>
</comment>
<reference evidence="19 21" key="1">
    <citation type="submission" date="2019-04" db="EMBL/GenBank/DDBJ databases">
        <title>Complete genome sequence of Agrobacterium larrymoorei CFBP5473.</title>
        <authorList>
            <person name="Haryono M."/>
            <person name="Chou L."/>
            <person name="Lin Y.-C."/>
            <person name="Lai E.-M."/>
            <person name="Kuo C.-H."/>
        </authorList>
    </citation>
    <scope>NUCLEOTIDE SEQUENCE [LARGE SCALE GENOMIC DNA]</scope>
    <source>
        <strain evidence="19 21">CFBP5473</strain>
    </source>
</reference>
<evidence type="ECO:0000256" key="4">
    <source>
        <dbReference type="ARBA" id="ARBA00022543"/>
    </source>
</evidence>
<keyword evidence="10" id="KW-0677">Repeat</keyword>
<dbReference type="Gene3D" id="3.30.565.10">
    <property type="entry name" value="Histidine kinase-like ATPase, C-terminal domain"/>
    <property type="match status" value="1"/>
</dbReference>
<keyword evidence="11" id="KW-0547">Nucleotide-binding</keyword>
<dbReference type="InterPro" id="IPR011102">
    <property type="entry name" value="Sig_transdc_His_kinase_HWE"/>
</dbReference>
<dbReference type="SUPFAM" id="SSF55874">
    <property type="entry name" value="ATPase domain of HSP90 chaperone/DNA topoisomerase II/histidine kinase"/>
    <property type="match status" value="1"/>
</dbReference>
<evidence type="ECO:0000256" key="13">
    <source>
        <dbReference type="ARBA" id="ARBA00022840"/>
    </source>
</evidence>
<evidence type="ECO:0000256" key="1">
    <source>
        <dbReference type="ARBA" id="ARBA00000085"/>
    </source>
</evidence>
<organism evidence="19 21">
    <name type="scientific">Agrobacterium larrymoorei</name>
    <dbReference type="NCBI Taxonomy" id="160699"/>
    <lineage>
        <taxon>Bacteria</taxon>
        <taxon>Pseudomonadati</taxon>
        <taxon>Pseudomonadota</taxon>
        <taxon>Alphaproteobacteria</taxon>
        <taxon>Hyphomicrobiales</taxon>
        <taxon>Rhizobiaceae</taxon>
        <taxon>Rhizobium/Agrobacterium group</taxon>
        <taxon>Agrobacterium</taxon>
    </lineage>
</organism>
<keyword evidence="4" id="KW-0600">Photoreceptor protein</keyword>
<dbReference type="InterPro" id="IPR035965">
    <property type="entry name" value="PAS-like_dom_sf"/>
</dbReference>
<dbReference type="SUPFAM" id="SSF55785">
    <property type="entry name" value="PYP-like sensor domain (PAS domain)"/>
    <property type="match status" value="2"/>
</dbReference>
<dbReference type="RefSeq" id="WP_051441367.1">
    <property type="nucleotide sequence ID" value="NZ_CP039692.1"/>
</dbReference>
<keyword evidence="5" id="KW-0597">Phosphoprotein</keyword>
<dbReference type="Pfam" id="PF07536">
    <property type="entry name" value="HWE_HK"/>
    <property type="match status" value="1"/>
</dbReference>
<dbReference type="Pfam" id="PF13426">
    <property type="entry name" value="PAS_9"/>
    <property type="match status" value="1"/>
</dbReference>
<dbReference type="Proteomes" id="UP000826513">
    <property type="component" value="Chromosome 2"/>
</dbReference>
<evidence type="ECO:0000256" key="11">
    <source>
        <dbReference type="ARBA" id="ARBA00022741"/>
    </source>
</evidence>
<dbReference type="InterPro" id="IPR000700">
    <property type="entry name" value="PAS-assoc_C"/>
</dbReference>
<dbReference type="CDD" id="cd00130">
    <property type="entry name" value="PAS"/>
    <property type="match status" value="2"/>
</dbReference>
<evidence type="ECO:0000256" key="2">
    <source>
        <dbReference type="ARBA" id="ARBA00012438"/>
    </source>
</evidence>
<dbReference type="InterPro" id="IPR001610">
    <property type="entry name" value="PAC"/>
</dbReference>
<evidence type="ECO:0000256" key="6">
    <source>
        <dbReference type="ARBA" id="ARBA00022606"/>
    </source>
</evidence>
<evidence type="ECO:0000313" key="22">
    <source>
        <dbReference type="Proteomes" id="UP000826513"/>
    </source>
</evidence>
<dbReference type="GO" id="GO:0004673">
    <property type="term" value="F:protein histidine kinase activity"/>
    <property type="evidence" value="ECO:0007669"/>
    <property type="project" value="UniProtKB-EC"/>
</dbReference>
<dbReference type="InterPro" id="IPR000014">
    <property type="entry name" value="PAS"/>
</dbReference>
<dbReference type="EC" id="2.7.13.3" evidence="2"/>
<proteinExistence type="predicted"/>
<dbReference type="NCBIfam" id="TIGR00229">
    <property type="entry name" value="sensory_box"/>
    <property type="match status" value="2"/>
</dbReference>
<dbReference type="SMART" id="SM00086">
    <property type="entry name" value="PAC"/>
    <property type="match status" value="2"/>
</dbReference>
<name>A0A4D7DPY8_9HYPH</name>
<dbReference type="OrthoDB" id="341208at2"/>
<evidence type="ECO:0000256" key="7">
    <source>
        <dbReference type="ARBA" id="ARBA00022630"/>
    </source>
</evidence>
<sequence>MTIPKHLRIEREISEFKSGADPFAAAMRATRMPMVITDPRQPDNPIVFVNEAFTRLTGYSRAETLGKNCRFLQGPGTNADDVDRLRTAIRERKSIELDLLNYKRNGAIFWNRLLVSPVFDGEELTYFFASQHDVTRERAIRAIEDQEDYENELQRRIADLIASEERLHFTLKAGGLGTWTLDLPSQRLMCSALCKENFGRSPTERFDYDELKAAIHPDDFDHWHGAVQSALASDGNLRVEYRAIRPDGTFSWVEIRAETKFNEDGQPTFMNGISMDITSRKEVEIQRAVIAQEMGHRIKNMMATIQSIVNQSMRGDIDVNTMRNNITSRLDALGRSHDILRNRDFSSANIKDVVERAVEPFNVSGRFSIAGPDLILSHQGSNTLALSLHELATNAVKYGALSSNQGTVEIAWKTEGEDFHFTWSERGSPAVSHPTKTGFGTRLIRMLGLGLSGEAAIEYHTEGICFTASTKIASLTASGS</sequence>
<dbReference type="InterPro" id="IPR036890">
    <property type="entry name" value="HATPase_C_sf"/>
</dbReference>
<keyword evidence="8" id="KW-0288">FMN</keyword>
<evidence type="ECO:0000256" key="10">
    <source>
        <dbReference type="ARBA" id="ARBA00022737"/>
    </source>
</evidence>
<feature type="domain" description="PAC" evidence="18">
    <location>
        <begin position="237"/>
        <end position="289"/>
    </location>
</feature>
<feature type="domain" description="PAS" evidence="17">
    <location>
        <begin position="19"/>
        <end position="92"/>
    </location>
</feature>
<dbReference type="PANTHER" id="PTHR41523">
    <property type="entry name" value="TWO-COMPONENT SYSTEM SENSOR PROTEIN"/>
    <property type="match status" value="1"/>
</dbReference>
<evidence type="ECO:0000256" key="3">
    <source>
        <dbReference type="ARBA" id="ARBA00021740"/>
    </source>
</evidence>
<evidence type="ECO:0000256" key="8">
    <source>
        <dbReference type="ARBA" id="ARBA00022643"/>
    </source>
</evidence>
<evidence type="ECO:0000259" key="17">
    <source>
        <dbReference type="PROSITE" id="PS50112"/>
    </source>
</evidence>
<evidence type="ECO:0000313" key="21">
    <source>
        <dbReference type="Proteomes" id="UP000298545"/>
    </source>
</evidence>
<evidence type="ECO:0000256" key="12">
    <source>
        <dbReference type="ARBA" id="ARBA00022777"/>
    </source>
</evidence>